<protein>
    <submittedName>
        <fullName evidence="1">Ras association domain family member 3</fullName>
    </submittedName>
</protein>
<dbReference type="EMBL" id="JACASE010000002">
    <property type="protein sequence ID" value="KAF6497423.1"/>
    <property type="molecule type" value="Genomic_DNA"/>
</dbReference>
<evidence type="ECO:0000313" key="1">
    <source>
        <dbReference type="EMBL" id="KAF6497423.1"/>
    </source>
</evidence>
<name>A0A7J8JKH8_ROUAE</name>
<keyword evidence="2" id="KW-1185">Reference proteome</keyword>
<accession>A0A7J8JKH8</accession>
<organism evidence="1 2">
    <name type="scientific">Rousettus aegyptiacus</name>
    <name type="common">Egyptian fruit bat</name>
    <name type="synonym">Pteropus aegyptiacus</name>
    <dbReference type="NCBI Taxonomy" id="9407"/>
    <lineage>
        <taxon>Eukaryota</taxon>
        <taxon>Metazoa</taxon>
        <taxon>Chordata</taxon>
        <taxon>Craniata</taxon>
        <taxon>Vertebrata</taxon>
        <taxon>Euteleostomi</taxon>
        <taxon>Mammalia</taxon>
        <taxon>Eutheria</taxon>
        <taxon>Laurasiatheria</taxon>
        <taxon>Chiroptera</taxon>
        <taxon>Yinpterochiroptera</taxon>
        <taxon>Pteropodoidea</taxon>
        <taxon>Pteropodidae</taxon>
        <taxon>Rousettinae</taxon>
        <taxon>Rousettus</taxon>
    </lineage>
</organism>
<reference evidence="1 2" key="1">
    <citation type="journal article" date="2020" name="Nature">
        <title>Six reference-quality genomes reveal evolution of bat adaptations.</title>
        <authorList>
            <person name="Jebb D."/>
            <person name="Huang Z."/>
            <person name="Pippel M."/>
            <person name="Hughes G.M."/>
            <person name="Lavrichenko K."/>
            <person name="Devanna P."/>
            <person name="Winkler S."/>
            <person name="Jermiin L.S."/>
            <person name="Skirmuntt E.C."/>
            <person name="Katzourakis A."/>
            <person name="Burkitt-Gray L."/>
            <person name="Ray D.A."/>
            <person name="Sullivan K.A.M."/>
            <person name="Roscito J.G."/>
            <person name="Kirilenko B.M."/>
            <person name="Davalos L.M."/>
            <person name="Corthals A.P."/>
            <person name="Power M.L."/>
            <person name="Jones G."/>
            <person name="Ransome R.D."/>
            <person name="Dechmann D.K.N."/>
            <person name="Locatelli A.G."/>
            <person name="Puechmaille S.J."/>
            <person name="Fedrigo O."/>
            <person name="Jarvis E.D."/>
            <person name="Hiller M."/>
            <person name="Vernes S.C."/>
            <person name="Myers E.W."/>
            <person name="Teeling E.C."/>
        </authorList>
    </citation>
    <scope>NUCLEOTIDE SEQUENCE [LARGE SCALE GENOMIC DNA]</scope>
    <source>
        <strain evidence="1">MRouAeg1</strain>
        <tissue evidence="1">Muscle</tissue>
    </source>
</reference>
<sequence>MGTAIYKLSGKINFQVKKTHIPEGKYICHSYCRDLVHLDYPQNGKLPNCGPTCEVRHSSKKNIQNLSMNTLLGNPSIFTGVIKERISNSATQAFPVHTALATMSLGFQELPQQFISSSEAITTVLSPVS</sequence>
<gene>
    <name evidence="1" type="ORF">HJG63_016437</name>
</gene>
<evidence type="ECO:0000313" key="2">
    <source>
        <dbReference type="Proteomes" id="UP000593571"/>
    </source>
</evidence>
<dbReference type="Proteomes" id="UP000593571">
    <property type="component" value="Unassembled WGS sequence"/>
</dbReference>
<comment type="caution">
    <text evidence="1">The sequence shown here is derived from an EMBL/GenBank/DDBJ whole genome shotgun (WGS) entry which is preliminary data.</text>
</comment>
<proteinExistence type="predicted"/>
<dbReference type="AlphaFoldDB" id="A0A7J8JKH8"/>